<comment type="caution">
    <text evidence="3">The sequence shown here is derived from an EMBL/GenBank/DDBJ whole genome shotgun (WGS) entry which is preliminary data.</text>
</comment>
<keyword evidence="4" id="KW-1185">Reference proteome</keyword>
<dbReference type="InterPro" id="IPR038332">
    <property type="entry name" value="PPE_sf"/>
</dbReference>
<feature type="non-terminal residue" evidence="3">
    <location>
        <position position="382"/>
    </location>
</feature>
<dbReference type="Gene3D" id="1.20.1260.20">
    <property type="entry name" value="PPE superfamily"/>
    <property type="match status" value="1"/>
</dbReference>
<dbReference type="EMBL" id="NMVO01000002">
    <property type="protein sequence ID" value="OYO16682.1"/>
    <property type="molecule type" value="Genomic_DNA"/>
</dbReference>
<dbReference type="InterPro" id="IPR057746">
    <property type="entry name" value="CpnT-like_N"/>
</dbReference>
<sequence>MTITAEAGPLIPKWVYADSFPEADEDALRRLGTAWRALATAVAERGTEVTGTGRSLATEHQGTAGDASQQRIGLIGGWLGRTSAGCTSAAQACEQAAELVTAAKNAMNTILHSLLIASVKAVATAALLGPLGLAEVPTKLRQLQVVAQARLQALSRALTRRLGGLTLELDLDPAPGPAPKTDQGGLDALVSDIGGRTEHERRLASRPPADPRSGAADQAFDPTQREQLDRSADKLLDGSGAEQGPDTFDGVPPAGFGGQDGTTMPGPDTAPMPLDSGSLLEDTGEVTSEEMEQGGVLPGMPPPTGPAPGTPPPPGGAGGAGAGPGAEPPPVAPGPEPAAEEPTAPTPPLPGDPGPTAPAPGPAPAPGNDPDPAPEPAPAPPS</sequence>
<organism evidence="3 4">
    <name type="scientific">Enemella evansiae</name>
    <dbReference type="NCBI Taxonomy" id="2016499"/>
    <lineage>
        <taxon>Bacteria</taxon>
        <taxon>Bacillati</taxon>
        <taxon>Actinomycetota</taxon>
        <taxon>Actinomycetes</taxon>
        <taxon>Propionibacteriales</taxon>
        <taxon>Propionibacteriaceae</taxon>
        <taxon>Enemella</taxon>
    </lineage>
</organism>
<feature type="region of interest" description="Disordered" evidence="1">
    <location>
        <begin position="168"/>
        <end position="382"/>
    </location>
</feature>
<evidence type="ECO:0000313" key="3">
    <source>
        <dbReference type="EMBL" id="OYO16682.1"/>
    </source>
</evidence>
<reference evidence="3 4" key="1">
    <citation type="submission" date="2017-07" db="EMBL/GenBank/DDBJ databases">
        <title>Draft whole genome sequences of clinical Proprionibacteriaceae strains.</title>
        <authorList>
            <person name="Bernier A.-M."/>
            <person name="Bernard K."/>
            <person name="Domingo M.-C."/>
        </authorList>
    </citation>
    <scope>NUCLEOTIDE SEQUENCE [LARGE SCALE GENOMIC DNA]</scope>
    <source>
        <strain evidence="3 4">NML 030167</strain>
    </source>
</reference>
<evidence type="ECO:0000259" key="2">
    <source>
        <dbReference type="Pfam" id="PF25547"/>
    </source>
</evidence>
<dbReference type="Proteomes" id="UP000215896">
    <property type="component" value="Unassembled WGS sequence"/>
</dbReference>
<dbReference type="AlphaFoldDB" id="A0A255GMR5"/>
<feature type="compositionally biased region" description="Pro residues" evidence="1">
    <location>
        <begin position="299"/>
        <end position="315"/>
    </location>
</feature>
<name>A0A255GMR5_9ACTN</name>
<protein>
    <recommendedName>
        <fullName evidence="2">Outer membrane channel protein CpnT-like N-terminal domain-containing protein</fullName>
    </recommendedName>
</protein>
<feature type="domain" description="Outer membrane channel protein CpnT-like N-terminal" evidence="2">
    <location>
        <begin position="13"/>
        <end position="136"/>
    </location>
</feature>
<dbReference type="RefSeq" id="WP_229117676.1">
    <property type="nucleotide sequence ID" value="NZ_NMVO01000002.1"/>
</dbReference>
<evidence type="ECO:0000313" key="4">
    <source>
        <dbReference type="Proteomes" id="UP000215896"/>
    </source>
</evidence>
<feature type="compositionally biased region" description="Basic and acidic residues" evidence="1">
    <location>
        <begin position="223"/>
        <end position="236"/>
    </location>
</feature>
<evidence type="ECO:0000256" key="1">
    <source>
        <dbReference type="SAM" id="MobiDB-lite"/>
    </source>
</evidence>
<accession>A0A255GMR5</accession>
<dbReference type="Pfam" id="PF25547">
    <property type="entry name" value="WXG100_2"/>
    <property type="match status" value="1"/>
</dbReference>
<feature type="compositionally biased region" description="Pro residues" evidence="1">
    <location>
        <begin position="344"/>
        <end position="382"/>
    </location>
</feature>
<feature type="compositionally biased region" description="Acidic residues" evidence="1">
    <location>
        <begin position="282"/>
        <end position="292"/>
    </location>
</feature>
<feature type="compositionally biased region" description="Pro residues" evidence="1">
    <location>
        <begin position="326"/>
        <end position="336"/>
    </location>
</feature>
<gene>
    <name evidence="3" type="ORF">CGZ94_03325</name>
</gene>
<proteinExistence type="predicted"/>